<dbReference type="AlphaFoldDB" id="A0A7X0SE68"/>
<sequence>MNLNINQAQPINYTNKQFKSNKDEKFSLELTDKQISEDEDKKLYERYKNSISLSRGFSFEELKKSPRTFPPVTAPGAVRKAWREQCEKCAKCATEKEQVAMGSFALHCSEILESKKGTAEYVPNDLNGYLDFIGDMKDYLRLHCYNVPGQDNKIYEDYMNIANGFESELKKYQ</sequence>
<evidence type="ECO:0000313" key="2">
    <source>
        <dbReference type="Proteomes" id="UP000585258"/>
    </source>
</evidence>
<accession>A0A7X0SE68</accession>
<dbReference type="RefSeq" id="WP_185165043.1">
    <property type="nucleotide sequence ID" value="NZ_JACKWY010000009.1"/>
</dbReference>
<protein>
    <submittedName>
        <fullName evidence="1">Uncharacterized protein</fullName>
    </submittedName>
</protein>
<gene>
    <name evidence="1" type="ORF">H7E68_14325</name>
</gene>
<name>A0A7X0SE68_9CLOT</name>
<organism evidence="1 2">
    <name type="scientific">Clostridium gasigenes</name>
    <dbReference type="NCBI Taxonomy" id="94869"/>
    <lineage>
        <taxon>Bacteria</taxon>
        <taxon>Bacillati</taxon>
        <taxon>Bacillota</taxon>
        <taxon>Clostridia</taxon>
        <taxon>Eubacteriales</taxon>
        <taxon>Clostridiaceae</taxon>
        <taxon>Clostridium</taxon>
    </lineage>
</organism>
<dbReference type="EMBL" id="JACKWY010000009">
    <property type="protein sequence ID" value="MBB6715879.1"/>
    <property type="molecule type" value="Genomic_DNA"/>
</dbReference>
<comment type="caution">
    <text evidence="1">The sequence shown here is derived from an EMBL/GenBank/DDBJ whole genome shotgun (WGS) entry which is preliminary data.</text>
</comment>
<reference evidence="1 2" key="1">
    <citation type="submission" date="2020-08" db="EMBL/GenBank/DDBJ databases">
        <title>Clostridia isolated from Swiss meat.</title>
        <authorList>
            <person name="Wambui J."/>
            <person name="Stevens M.J.A."/>
            <person name="Stephan R."/>
        </authorList>
    </citation>
    <scope>NUCLEOTIDE SEQUENCE [LARGE SCALE GENOMIC DNA]</scope>
    <source>
        <strain evidence="1 2">CM001</strain>
    </source>
</reference>
<proteinExistence type="predicted"/>
<dbReference type="Proteomes" id="UP000585258">
    <property type="component" value="Unassembled WGS sequence"/>
</dbReference>
<evidence type="ECO:0000313" key="1">
    <source>
        <dbReference type="EMBL" id="MBB6715879.1"/>
    </source>
</evidence>